<gene>
    <name evidence="4" type="ORF">M0G41_07515</name>
</gene>
<dbReference type="PANTHER" id="PTHR30461">
    <property type="entry name" value="DNA-INVERTASE FROM LAMBDOID PROPHAGE"/>
    <property type="match status" value="1"/>
</dbReference>
<evidence type="ECO:0000256" key="2">
    <source>
        <dbReference type="ARBA" id="ARBA00023172"/>
    </source>
</evidence>
<keyword evidence="1" id="KW-0238">DNA-binding</keyword>
<evidence type="ECO:0000313" key="4">
    <source>
        <dbReference type="EMBL" id="MCK7593513.1"/>
    </source>
</evidence>
<dbReference type="RefSeq" id="WP_248207167.1">
    <property type="nucleotide sequence ID" value="NZ_JALNMH010000005.1"/>
</dbReference>
<comment type="caution">
    <text evidence="4">The sequence shown here is derived from an EMBL/GenBank/DDBJ whole genome shotgun (WGS) entry which is preliminary data.</text>
</comment>
<keyword evidence="5" id="KW-1185">Reference proteome</keyword>
<dbReference type="CDD" id="cd00338">
    <property type="entry name" value="Ser_Recombinase"/>
    <property type="match status" value="1"/>
</dbReference>
<accession>A0ABT0GG46</accession>
<organism evidence="4 5">
    <name type="scientific">Pseudomarimonas salicorniae</name>
    <dbReference type="NCBI Taxonomy" id="2933270"/>
    <lineage>
        <taxon>Bacteria</taxon>
        <taxon>Pseudomonadati</taxon>
        <taxon>Pseudomonadota</taxon>
        <taxon>Gammaproteobacteria</taxon>
        <taxon>Lysobacterales</taxon>
        <taxon>Lysobacteraceae</taxon>
        <taxon>Pseudomarimonas</taxon>
    </lineage>
</organism>
<dbReference type="Pfam" id="PF00239">
    <property type="entry name" value="Resolvase"/>
    <property type="match status" value="1"/>
</dbReference>
<dbReference type="Gene3D" id="3.40.50.1390">
    <property type="entry name" value="Resolvase, N-terminal catalytic domain"/>
    <property type="match status" value="1"/>
</dbReference>
<dbReference type="PROSITE" id="PS51736">
    <property type="entry name" value="RECOMBINASES_3"/>
    <property type="match status" value="1"/>
</dbReference>
<dbReference type="SMART" id="SM00857">
    <property type="entry name" value="Resolvase"/>
    <property type="match status" value="1"/>
</dbReference>
<dbReference type="InterPro" id="IPR050639">
    <property type="entry name" value="SSR_resolvase"/>
</dbReference>
<dbReference type="Proteomes" id="UP001431449">
    <property type="component" value="Unassembled WGS sequence"/>
</dbReference>
<feature type="domain" description="Resolvase/invertase-type recombinase catalytic" evidence="3">
    <location>
        <begin position="6"/>
        <end position="142"/>
    </location>
</feature>
<evidence type="ECO:0000259" key="3">
    <source>
        <dbReference type="PROSITE" id="PS51736"/>
    </source>
</evidence>
<evidence type="ECO:0000256" key="1">
    <source>
        <dbReference type="ARBA" id="ARBA00023125"/>
    </source>
</evidence>
<protein>
    <submittedName>
        <fullName evidence="4">Recombinase family protein</fullName>
    </submittedName>
</protein>
<keyword evidence="2" id="KW-0233">DNA recombination</keyword>
<dbReference type="InterPro" id="IPR036162">
    <property type="entry name" value="Resolvase-like_N_sf"/>
</dbReference>
<sequence>MSGTTKFIAYYRVSTSGQGVSGLGLEAQRSAVERYVKGLGGEILKEFQEVESGRVTQRPQLDMALAACRRDRAVLVIARLDRLARNLYLIASLMESRIEFVAADMPTANKLTIHLLAAMAEHERENIARNTKAALRAAKQRGVVLGNPRLDQVRAKGTRATVKNADDFAERFLRLVNELQLVGLPYQKIADVLNARGYETQRKRSWTAAGVRNICIRLRANGLMP</sequence>
<dbReference type="PANTHER" id="PTHR30461:SF2">
    <property type="entry name" value="SERINE RECOMBINASE PINE-RELATED"/>
    <property type="match status" value="1"/>
</dbReference>
<name>A0ABT0GG46_9GAMM</name>
<dbReference type="SUPFAM" id="SSF53041">
    <property type="entry name" value="Resolvase-like"/>
    <property type="match status" value="1"/>
</dbReference>
<proteinExistence type="predicted"/>
<dbReference type="InterPro" id="IPR006119">
    <property type="entry name" value="Resolv_N"/>
</dbReference>
<dbReference type="EMBL" id="JALNMH010000005">
    <property type="protein sequence ID" value="MCK7593513.1"/>
    <property type="molecule type" value="Genomic_DNA"/>
</dbReference>
<reference evidence="4" key="1">
    <citation type="submission" date="2022-04" db="EMBL/GenBank/DDBJ databases">
        <title>Lysobacter sp. CAU 1642 isolated from sea sand.</title>
        <authorList>
            <person name="Kim W."/>
        </authorList>
    </citation>
    <scope>NUCLEOTIDE SEQUENCE</scope>
    <source>
        <strain evidence="4">CAU 1642</strain>
    </source>
</reference>
<evidence type="ECO:0000313" key="5">
    <source>
        <dbReference type="Proteomes" id="UP001431449"/>
    </source>
</evidence>